<dbReference type="Pfam" id="PF00512">
    <property type="entry name" value="HisKA"/>
    <property type="match status" value="1"/>
</dbReference>
<dbReference type="SMART" id="SM00387">
    <property type="entry name" value="HATPase_c"/>
    <property type="match status" value="1"/>
</dbReference>
<dbReference type="Pfam" id="PF02518">
    <property type="entry name" value="HATPase_c"/>
    <property type="match status" value="1"/>
</dbReference>
<evidence type="ECO:0000256" key="9">
    <source>
        <dbReference type="ARBA" id="ARBA00022840"/>
    </source>
</evidence>
<dbReference type="PRINTS" id="PR00344">
    <property type="entry name" value="BCTRLSENSOR"/>
</dbReference>
<dbReference type="EMBL" id="CP014671">
    <property type="protein sequence ID" value="ANX04035.1"/>
    <property type="molecule type" value="Genomic_DNA"/>
</dbReference>
<dbReference type="PANTHER" id="PTHR44936:SF10">
    <property type="entry name" value="SENSOR PROTEIN RSTB"/>
    <property type="match status" value="1"/>
</dbReference>
<dbReference type="GO" id="GO:0005524">
    <property type="term" value="F:ATP binding"/>
    <property type="evidence" value="ECO:0007669"/>
    <property type="project" value="UniProtKB-KW"/>
</dbReference>
<name>A0A1B1YTE1_9GAMM</name>
<evidence type="ECO:0000256" key="6">
    <source>
        <dbReference type="ARBA" id="ARBA00022679"/>
    </source>
</evidence>
<protein>
    <recommendedName>
        <fullName evidence="3">histidine kinase</fullName>
        <ecNumber evidence="3">2.7.13.3</ecNumber>
    </recommendedName>
</protein>
<keyword evidence="9" id="KW-0067">ATP-binding</keyword>
<dbReference type="InterPro" id="IPR004358">
    <property type="entry name" value="Sig_transdc_His_kin-like_C"/>
</dbReference>
<keyword evidence="8" id="KW-0418">Kinase</keyword>
<evidence type="ECO:0000313" key="12">
    <source>
        <dbReference type="Proteomes" id="UP000092952"/>
    </source>
</evidence>
<dbReference type="Proteomes" id="UP000092952">
    <property type="component" value="Chromosome"/>
</dbReference>
<keyword evidence="4" id="KW-0472">Membrane</keyword>
<feature type="domain" description="Histidine kinase" evidence="10">
    <location>
        <begin position="56"/>
        <end position="260"/>
    </location>
</feature>
<dbReference type="InterPro" id="IPR005467">
    <property type="entry name" value="His_kinase_dom"/>
</dbReference>
<keyword evidence="7" id="KW-0547">Nucleotide-binding</keyword>
<proteinExistence type="predicted"/>
<evidence type="ECO:0000259" key="10">
    <source>
        <dbReference type="PROSITE" id="PS50109"/>
    </source>
</evidence>
<dbReference type="SMART" id="SM00388">
    <property type="entry name" value="HisKA"/>
    <property type="match status" value="1"/>
</dbReference>
<dbReference type="SUPFAM" id="SSF47384">
    <property type="entry name" value="Homodimeric domain of signal transducing histidine kinase"/>
    <property type="match status" value="1"/>
</dbReference>
<dbReference type="OrthoDB" id="9815750at2"/>
<evidence type="ECO:0000256" key="2">
    <source>
        <dbReference type="ARBA" id="ARBA00004651"/>
    </source>
</evidence>
<dbReference type="RefSeq" id="WP_068803867.1">
    <property type="nucleotide sequence ID" value="NZ_CP014671.1"/>
</dbReference>
<keyword evidence="6" id="KW-0808">Transferase</keyword>
<dbReference type="EC" id="2.7.13.3" evidence="3"/>
<accession>A0A1B1YTE1</accession>
<keyword evidence="12" id="KW-1185">Reference proteome</keyword>
<dbReference type="KEGG" id="gbi:PG2T_07445"/>
<dbReference type="FunCoup" id="A0A1B1YTE1">
    <property type="interactions" value="150"/>
</dbReference>
<dbReference type="Gene3D" id="3.30.565.10">
    <property type="entry name" value="Histidine kinase-like ATPase, C-terminal domain"/>
    <property type="match status" value="1"/>
</dbReference>
<dbReference type="InterPro" id="IPR003661">
    <property type="entry name" value="HisK_dim/P_dom"/>
</dbReference>
<sequence>MPALPLVDSARDAAALDQLSGTLGDSYRQLERRLDVLQQELATQRPLAVLGQMSAGLAHQVRTPLATALVYACHLRDGALDADSQARFAERLVERLRQLERLVADMLAYAHGADAGTQAFSLADLVLALDAAVQPQCPAGVQLRLPRPDTALRLTGSIENLSGALANLCLNAFEAGARQVSVERLPAPLGQLRLAISDDGPGIAPALRGRVFEPFVSGRPGGTGLGLAVARGVIERHHGALRLAESVAGCRFELMLPGRTERRPAPRAALEA</sequence>
<organism evidence="11 12">
    <name type="scientific">Immundisolibacter cernigliae</name>
    <dbReference type="NCBI Taxonomy" id="1810504"/>
    <lineage>
        <taxon>Bacteria</taxon>
        <taxon>Pseudomonadati</taxon>
        <taxon>Pseudomonadota</taxon>
        <taxon>Gammaproteobacteria</taxon>
        <taxon>Immundisolibacterales</taxon>
        <taxon>Immundisolibacteraceae</taxon>
        <taxon>Immundisolibacter</taxon>
    </lineage>
</organism>
<evidence type="ECO:0000256" key="8">
    <source>
        <dbReference type="ARBA" id="ARBA00022777"/>
    </source>
</evidence>
<dbReference type="InterPro" id="IPR036097">
    <property type="entry name" value="HisK_dim/P_sf"/>
</dbReference>
<comment type="catalytic activity">
    <reaction evidence="1">
        <text>ATP + protein L-histidine = ADP + protein N-phospho-L-histidine.</text>
        <dbReference type="EC" id="2.7.13.3"/>
    </reaction>
</comment>
<dbReference type="STRING" id="1810504.PG2T_07445"/>
<keyword evidence="5" id="KW-0597">Phosphoprotein</keyword>
<comment type="subcellular location">
    <subcellularLocation>
        <location evidence="2">Cell membrane</location>
        <topology evidence="2">Multi-pass membrane protein</topology>
    </subcellularLocation>
</comment>
<gene>
    <name evidence="11" type="ORF">PG2T_07445</name>
</gene>
<keyword evidence="4" id="KW-1003">Cell membrane</keyword>
<dbReference type="Gene3D" id="1.10.287.130">
    <property type="match status" value="1"/>
</dbReference>
<dbReference type="GO" id="GO:0000155">
    <property type="term" value="F:phosphorelay sensor kinase activity"/>
    <property type="evidence" value="ECO:0007669"/>
    <property type="project" value="InterPro"/>
</dbReference>
<dbReference type="PANTHER" id="PTHR44936">
    <property type="entry name" value="SENSOR PROTEIN CREC"/>
    <property type="match status" value="1"/>
</dbReference>
<dbReference type="InParanoid" id="A0A1B1YTE1"/>
<reference evidence="12" key="1">
    <citation type="submission" date="2016-03" db="EMBL/GenBank/DDBJ databases">
        <title>Complete genome sequence of Solimmundus cernigliae, representing a novel lineage of polycyclic aromatic hydrocarbon degraders within the Gammaproteobacteria.</title>
        <authorList>
            <person name="Singleton D.R."/>
            <person name="Dickey A.N."/>
            <person name="Scholl E.H."/>
            <person name="Wright F.A."/>
            <person name="Aitken M.D."/>
        </authorList>
    </citation>
    <scope>NUCLEOTIDE SEQUENCE [LARGE SCALE GENOMIC DNA]</scope>
    <source>
        <strain evidence="12">TR3.2</strain>
    </source>
</reference>
<dbReference type="AlphaFoldDB" id="A0A1B1YTE1"/>
<dbReference type="InterPro" id="IPR050980">
    <property type="entry name" value="2C_sensor_his_kinase"/>
</dbReference>
<evidence type="ECO:0000256" key="3">
    <source>
        <dbReference type="ARBA" id="ARBA00012438"/>
    </source>
</evidence>
<dbReference type="GO" id="GO:0005886">
    <property type="term" value="C:plasma membrane"/>
    <property type="evidence" value="ECO:0007669"/>
    <property type="project" value="UniProtKB-SubCell"/>
</dbReference>
<evidence type="ECO:0000256" key="5">
    <source>
        <dbReference type="ARBA" id="ARBA00022553"/>
    </source>
</evidence>
<dbReference type="PROSITE" id="PS50109">
    <property type="entry name" value="HIS_KIN"/>
    <property type="match status" value="1"/>
</dbReference>
<dbReference type="InterPro" id="IPR036890">
    <property type="entry name" value="HATPase_C_sf"/>
</dbReference>
<evidence type="ECO:0000256" key="4">
    <source>
        <dbReference type="ARBA" id="ARBA00022475"/>
    </source>
</evidence>
<evidence type="ECO:0000256" key="7">
    <source>
        <dbReference type="ARBA" id="ARBA00022741"/>
    </source>
</evidence>
<dbReference type="CDD" id="cd00082">
    <property type="entry name" value="HisKA"/>
    <property type="match status" value="1"/>
</dbReference>
<evidence type="ECO:0000313" key="11">
    <source>
        <dbReference type="EMBL" id="ANX04035.1"/>
    </source>
</evidence>
<dbReference type="InterPro" id="IPR003594">
    <property type="entry name" value="HATPase_dom"/>
</dbReference>
<evidence type="ECO:0000256" key="1">
    <source>
        <dbReference type="ARBA" id="ARBA00000085"/>
    </source>
</evidence>
<dbReference type="SUPFAM" id="SSF55874">
    <property type="entry name" value="ATPase domain of HSP90 chaperone/DNA topoisomerase II/histidine kinase"/>
    <property type="match status" value="1"/>
</dbReference>